<dbReference type="GO" id="GO:0008270">
    <property type="term" value="F:zinc ion binding"/>
    <property type="evidence" value="ECO:0007669"/>
    <property type="project" value="UniProtKB-KW"/>
</dbReference>
<sequence>MPLIEELPVTAPVKASAGWAYVPDTAPLPSQAPSNRNDRKRAAASTIRHGVNTTAKREKAIERRLESLNKENYKDGVHVPIPPSNRERDKGRKVTSNVRRILGYQRNFAHYLADEEGRNPGATHYALPAVATGTMAPPEKMATMQKSTSKDLGRRKSGRGRDVTTDEGSAPHAPQPQSRGPKRRQSVKSRISISEVNSSPASAGTPVAQKTTTPQVKTEESQSEHPQSQDIFMMDAASIPEPTTVPKAQPDYPPAWDDDLLLRSSTYDIPPMPTDRVMQLLVSEPPLTYNAARATQLDKDKRPPPRHFCGICGYWGRVKCKKCGEFTCGTMECWKAHEDYWILNCLMLGYGATQMCSELKEQAELDTNTWRLGSAEGLQPTALWSSVPSRSANSILGIAYRIVEFSRGKLVTSSTASTTYSYKNVNASHYFRTARDYIHYETSSLQGGICDLSLLADSVVNAALGSSHNPHKT</sequence>
<dbReference type="AlphaFoldDB" id="A0AAN7STC9"/>
<dbReference type="CDD" id="cd21437">
    <property type="entry name" value="zf-HIT_ZNHIT1_like"/>
    <property type="match status" value="1"/>
</dbReference>
<accession>A0AAN7STC9</accession>
<organism evidence="6 7">
    <name type="scientific">Lithohypha guttulata</name>
    <dbReference type="NCBI Taxonomy" id="1690604"/>
    <lineage>
        <taxon>Eukaryota</taxon>
        <taxon>Fungi</taxon>
        <taxon>Dikarya</taxon>
        <taxon>Ascomycota</taxon>
        <taxon>Pezizomycotina</taxon>
        <taxon>Eurotiomycetes</taxon>
        <taxon>Chaetothyriomycetidae</taxon>
        <taxon>Chaetothyriales</taxon>
        <taxon>Trichomeriaceae</taxon>
        <taxon>Lithohypha</taxon>
    </lineage>
</organism>
<protein>
    <recommendedName>
        <fullName evidence="5">HIT-type domain-containing protein</fullName>
    </recommendedName>
</protein>
<evidence type="ECO:0000313" key="7">
    <source>
        <dbReference type="Proteomes" id="UP001309876"/>
    </source>
</evidence>
<keyword evidence="3" id="KW-0862">Zinc</keyword>
<evidence type="ECO:0000259" key="5">
    <source>
        <dbReference type="Pfam" id="PF04438"/>
    </source>
</evidence>
<feature type="region of interest" description="Disordered" evidence="4">
    <location>
        <begin position="74"/>
        <end position="95"/>
    </location>
</feature>
<keyword evidence="2" id="KW-0863">Zinc-finger</keyword>
<proteinExistence type="predicted"/>
<feature type="domain" description="HIT-type" evidence="5">
    <location>
        <begin position="305"/>
        <end position="329"/>
    </location>
</feature>
<feature type="region of interest" description="Disordered" evidence="4">
    <location>
        <begin position="134"/>
        <end position="229"/>
    </location>
</feature>
<reference evidence="6 7" key="1">
    <citation type="submission" date="2023-08" db="EMBL/GenBank/DDBJ databases">
        <title>Black Yeasts Isolated from many extreme environments.</title>
        <authorList>
            <person name="Coleine C."/>
            <person name="Stajich J.E."/>
            <person name="Selbmann L."/>
        </authorList>
    </citation>
    <scope>NUCLEOTIDE SEQUENCE [LARGE SCALE GENOMIC DNA]</scope>
    <source>
        <strain evidence="6 7">CCFEE 5910</strain>
    </source>
</reference>
<evidence type="ECO:0000256" key="4">
    <source>
        <dbReference type="SAM" id="MobiDB-lite"/>
    </source>
</evidence>
<dbReference type="InterPro" id="IPR039723">
    <property type="entry name" value="Vps71/ZNHIT1"/>
</dbReference>
<keyword evidence="7" id="KW-1185">Reference proteome</keyword>
<dbReference type="GO" id="GO:0006338">
    <property type="term" value="P:chromatin remodeling"/>
    <property type="evidence" value="ECO:0007669"/>
    <property type="project" value="InterPro"/>
</dbReference>
<evidence type="ECO:0000256" key="3">
    <source>
        <dbReference type="ARBA" id="ARBA00022833"/>
    </source>
</evidence>
<evidence type="ECO:0000313" key="6">
    <source>
        <dbReference type="EMBL" id="KAK5080957.1"/>
    </source>
</evidence>
<gene>
    <name evidence="6" type="ORF">LTR05_008274</name>
</gene>
<dbReference type="InterPro" id="IPR007529">
    <property type="entry name" value="Znf_HIT"/>
</dbReference>
<evidence type="ECO:0000256" key="1">
    <source>
        <dbReference type="ARBA" id="ARBA00022723"/>
    </source>
</evidence>
<dbReference type="PANTHER" id="PTHR13093">
    <property type="entry name" value="ZINC FINGER HIT DOMAIN CONTAINING PROTEIN 1"/>
    <property type="match status" value="1"/>
</dbReference>
<dbReference type="Proteomes" id="UP001309876">
    <property type="component" value="Unassembled WGS sequence"/>
</dbReference>
<feature type="region of interest" description="Disordered" evidence="4">
    <location>
        <begin position="24"/>
        <end position="56"/>
    </location>
</feature>
<comment type="caution">
    <text evidence="6">The sequence shown here is derived from an EMBL/GenBank/DDBJ whole genome shotgun (WGS) entry which is preliminary data.</text>
</comment>
<dbReference type="EMBL" id="JAVRRJ010000011">
    <property type="protein sequence ID" value="KAK5080957.1"/>
    <property type="molecule type" value="Genomic_DNA"/>
</dbReference>
<evidence type="ECO:0000256" key="2">
    <source>
        <dbReference type="ARBA" id="ARBA00022771"/>
    </source>
</evidence>
<dbReference type="GO" id="GO:0005634">
    <property type="term" value="C:nucleus"/>
    <property type="evidence" value="ECO:0007669"/>
    <property type="project" value="UniProtKB-ARBA"/>
</dbReference>
<keyword evidence="1" id="KW-0479">Metal-binding</keyword>
<feature type="compositionally biased region" description="Polar residues" evidence="4">
    <location>
        <begin position="188"/>
        <end position="216"/>
    </location>
</feature>
<dbReference type="Pfam" id="PF04438">
    <property type="entry name" value="zf-HIT"/>
    <property type="match status" value="1"/>
</dbReference>
<feature type="compositionally biased region" description="Basic and acidic residues" evidence="4">
    <location>
        <begin position="148"/>
        <end position="164"/>
    </location>
</feature>
<name>A0AAN7STC9_9EURO</name>